<dbReference type="GO" id="GO:0005789">
    <property type="term" value="C:endoplasmic reticulum membrane"/>
    <property type="evidence" value="ECO:0007669"/>
    <property type="project" value="UniProtKB-SubCell"/>
</dbReference>
<evidence type="ECO:0000256" key="1">
    <source>
        <dbReference type="ARBA" id="ARBA00004477"/>
    </source>
</evidence>
<dbReference type="GO" id="GO:0000139">
    <property type="term" value="C:Golgi membrane"/>
    <property type="evidence" value="ECO:0007669"/>
    <property type="project" value="UniProtKB-SubCell"/>
</dbReference>
<evidence type="ECO:0000313" key="12">
    <source>
        <dbReference type="EMBL" id="KAJ6959166.1"/>
    </source>
</evidence>
<proteinExistence type="inferred from homology"/>
<evidence type="ECO:0000256" key="4">
    <source>
        <dbReference type="ARBA" id="ARBA00022448"/>
    </source>
</evidence>
<keyword evidence="4" id="KW-0813">Transport</keyword>
<dbReference type="InterPro" id="IPR005578">
    <property type="entry name" value="Yif1_fam"/>
</dbReference>
<feature type="transmembrane region" description="Helical" evidence="11">
    <location>
        <begin position="101"/>
        <end position="119"/>
    </location>
</feature>
<organism evidence="12 13">
    <name type="scientific">Populus alba x Populus x berolinensis</name>
    <dbReference type="NCBI Taxonomy" id="444605"/>
    <lineage>
        <taxon>Eukaryota</taxon>
        <taxon>Viridiplantae</taxon>
        <taxon>Streptophyta</taxon>
        <taxon>Embryophyta</taxon>
        <taxon>Tracheophyta</taxon>
        <taxon>Spermatophyta</taxon>
        <taxon>Magnoliopsida</taxon>
        <taxon>eudicotyledons</taxon>
        <taxon>Gunneridae</taxon>
        <taxon>Pentapetalae</taxon>
        <taxon>rosids</taxon>
        <taxon>fabids</taxon>
        <taxon>Malpighiales</taxon>
        <taxon>Salicaceae</taxon>
        <taxon>Saliceae</taxon>
        <taxon>Populus</taxon>
    </lineage>
</organism>
<keyword evidence="9" id="KW-0333">Golgi apparatus</keyword>
<dbReference type="GO" id="GO:0005793">
    <property type="term" value="C:endoplasmic reticulum-Golgi intermediate compartment"/>
    <property type="evidence" value="ECO:0007669"/>
    <property type="project" value="TreeGrafter"/>
</dbReference>
<feature type="transmembrane region" description="Helical" evidence="11">
    <location>
        <begin position="21"/>
        <end position="39"/>
    </location>
</feature>
<keyword evidence="13" id="KW-1185">Reference proteome</keyword>
<feature type="transmembrane region" description="Helical" evidence="11">
    <location>
        <begin position="51"/>
        <end position="80"/>
    </location>
</feature>
<evidence type="ECO:0000256" key="3">
    <source>
        <dbReference type="ARBA" id="ARBA00009727"/>
    </source>
</evidence>
<protein>
    <submittedName>
        <fullName evidence="12">Uncharacterized protein</fullName>
    </submittedName>
</protein>
<accession>A0AAD6LH08</accession>
<dbReference type="PANTHER" id="PTHR14083:SF0">
    <property type="entry name" value="YIP1D-INTERACTING FACTOR 1, ISOFORM C"/>
    <property type="match status" value="1"/>
</dbReference>
<keyword evidence="8 11" id="KW-1133">Transmembrane helix</keyword>
<evidence type="ECO:0000313" key="13">
    <source>
        <dbReference type="Proteomes" id="UP001164929"/>
    </source>
</evidence>
<evidence type="ECO:0000256" key="7">
    <source>
        <dbReference type="ARBA" id="ARBA00022927"/>
    </source>
</evidence>
<dbReference type="PANTHER" id="PTHR14083">
    <property type="entry name" value="YIP1 INTERACTING FACTOR HOMOLOG YIF1 PROTEIN"/>
    <property type="match status" value="1"/>
</dbReference>
<comment type="similarity">
    <text evidence="3">Belongs to the YIF1 family.</text>
</comment>
<gene>
    <name evidence="12" type="ORF">NC653_037462</name>
</gene>
<evidence type="ECO:0000256" key="6">
    <source>
        <dbReference type="ARBA" id="ARBA00022824"/>
    </source>
</evidence>
<dbReference type="GO" id="GO:0030134">
    <property type="term" value="C:COPII-coated ER to Golgi transport vesicle"/>
    <property type="evidence" value="ECO:0007669"/>
    <property type="project" value="TreeGrafter"/>
</dbReference>
<comment type="caution">
    <text evidence="12">The sequence shown here is derived from an EMBL/GenBank/DDBJ whole genome shotgun (WGS) entry which is preliminary data.</text>
</comment>
<keyword evidence="7" id="KW-0653">Protein transport</keyword>
<dbReference type="EMBL" id="JAQIZT010000017">
    <property type="protein sequence ID" value="KAJ6959166.1"/>
    <property type="molecule type" value="Genomic_DNA"/>
</dbReference>
<sequence length="122" mass="14053">MEQRSNLQQWSTKLTCYARQTNMGEGFVALLKMILLALGSGEAPLLDIVAYARYTFIGMCFAVHGKILSGYSYYMGIFLVKTMKRVLFAEMRSFDSSRHHFLLLLIALVQFPFLCMAWQCWC</sequence>
<keyword evidence="6" id="KW-0256">Endoplasmic reticulum</keyword>
<name>A0AAD6LH08_9ROSI</name>
<evidence type="ECO:0000256" key="9">
    <source>
        <dbReference type="ARBA" id="ARBA00023034"/>
    </source>
</evidence>
<comment type="subcellular location">
    <subcellularLocation>
        <location evidence="1">Endoplasmic reticulum membrane</location>
        <topology evidence="1">Multi-pass membrane protein</topology>
    </subcellularLocation>
    <subcellularLocation>
        <location evidence="2">Golgi apparatus membrane</location>
        <topology evidence="2">Multi-pass membrane protein</topology>
    </subcellularLocation>
</comment>
<dbReference type="GO" id="GO:0015031">
    <property type="term" value="P:protein transport"/>
    <property type="evidence" value="ECO:0007669"/>
    <property type="project" value="UniProtKB-KW"/>
</dbReference>
<keyword evidence="5 11" id="KW-0812">Transmembrane</keyword>
<evidence type="ECO:0000256" key="5">
    <source>
        <dbReference type="ARBA" id="ARBA00022692"/>
    </source>
</evidence>
<dbReference type="Proteomes" id="UP001164929">
    <property type="component" value="Chromosome 17"/>
</dbReference>
<reference evidence="12" key="1">
    <citation type="journal article" date="2023" name="Mol. Ecol. Resour.">
        <title>Chromosome-level genome assembly of a triploid poplar Populus alba 'Berolinensis'.</title>
        <authorList>
            <person name="Chen S."/>
            <person name="Yu Y."/>
            <person name="Wang X."/>
            <person name="Wang S."/>
            <person name="Zhang T."/>
            <person name="Zhou Y."/>
            <person name="He R."/>
            <person name="Meng N."/>
            <person name="Wang Y."/>
            <person name="Liu W."/>
            <person name="Liu Z."/>
            <person name="Liu J."/>
            <person name="Guo Q."/>
            <person name="Huang H."/>
            <person name="Sederoff R.R."/>
            <person name="Wang G."/>
            <person name="Qu G."/>
            <person name="Chen S."/>
        </authorList>
    </citation>
    <scope>NUCLEOTIDE SEQUENCE</scope>
    <source>
        <strain evidence="12">SC-2020</strain>
    </source>
</reference>
<dbReference type="GO" id="GO:0006888">
    <property type="term" value="P:endoplasmic reticulum to Golgi vesicle-mediated transport"/>
    <property type="evidence" value="ECO:0007669"/>
    <property type="project" value="InterPro"/>
</dbReference>
<dbReference type="AlphaFoldDB" id="A0AAD6LH08"/>
<evidence type="ECO:0000256" key="8">
    <source>
        <dbReference type="ARBA" id="ARBA00022989"/>
    </source>
</evidence>
<evidence type="ECO:0000256" key="11">
    <source>
        <dbReference type="SAM" id="Phobius"/>
    </source>
</evidence>
<evidence type="ECO:0000256" key="2">
    <source>
        <dbReference type="ARBA" id="ARBA00004653"/>
    </source>
</evidence>
<keyword evidence="10 11" id="KW-0472">Membrane</keyword>
<evidence type="ECO:0000256" key="10">
    <source>
        <dbReference type="ARBA" id="ARBA00023136"/>
    </source>
</evidence>